<reference evidence="9" key="1">
    <citation type="submission" date="2021-12" db="EMBL/GenBank/DDBJ databases">
        <authorList>
            <person name="Zaccaron A."/>
            <person name="Stergiopoulos I."/>
        </authorList>
    </citation>
    <scope>NUCLEOTIDE SEQUENCE</scope>
    <source>
        <strain evidence="9">Race5_Kim</strain>
    </source>
</reference>
<evidence type="ECO:0000256" key="4">
    <source>
        <dbReference type="ARBA" id="ARBA00023002"/>
    </source>
</evidence>
<feature type="domain" description="FAD/NAD(P)-binding" evidence="7">
    <location>
        <begin position="51"/>
        <end position="429"/>
    </location>
</feature>
<evidence type="ECO:0000256" key="2">
    <source>
        <dbReference type="ARBA" id="ARBA00022630"/>
    </source>
</evidence>
<keyword evidence="10" id="KW-1185">Reference proteome</keyword>
<evidence type="ECO:0000256" key="1">
    <source>
        <dbReference type="ARBA" id="ARBA00005272"/>
    </source>
</evidence>
<evidence type="ECO:0000313" key="9">
    <source>
        <dbReference type="EMBL" id="UJO16034.1"/>
    </source>
</evidence>
<evidence type="ECO:0000259" key="7">
    <source>
        <dbReference type="Pfam" id="PF07992"/>
    </source>
</evidence>
<evidence type="ECO:0000259" key="8">
    <source>
        <dbReference type="Pfam" id="PF22366"/>
    </source>
</evidence>
<feature type="region of interest" description="Disordered" evidence="6">
    <location>
        <begin position="1"/>
        <end position="28"/>
    </location>
</feature>
<dbReference type="Proteomes" id="UP000756132">
    <property type="component" value="Chromosome 4"/>
</dbReference>
<reference evidence="9" key="2">
    <citation type="journal article" date="2022" name="Microb. Genom.">
        <title>A chromosome-scale genome assembly of the tomato pathogen Cladosporium fulvum reveals a compartmentalized genome architecture and the presence of a dispensable chromosome.</title>
        <authorList>
            <person name="Zaccaron A.Z."/>
            <person name="Chen L.H."/>
            <person name="Samaras A."/>
            <person name="Stergiopoulos I."/>
        </authorList>
    </citation>
    <scope>NUCLEOTIDE SEQUENCE</scope>
    <source>
        <strain evidence="9">Race5_Kim</strain>
    </source>
</reference>
<gene>
    <name evidence="9" type="ORF">CLAFUR5_05109</name>
</gene>
<keyword evidence="4" id="KW-0560">Oxidoreductase</keyword>
<dbReference type="GO" id="GO:0005739">
    <property type="term" value="C:mitochondrion"/>
    <property type="evidence" value="ECO:0007669"/>
    <property type="project" value="UniProtKB-ARBA"/>
</dbReference>
<protein>
    <submittedName>
        <fullName evidence="9">NADH dehydrogenase</fullName>
    </submittedName>
</protein>
<dbReference type="Pfam" id="PF07992">
    <property type="entry name" value="Pyr_redox_2"/>
    <property type="match status" value="1"/>
</dbReference>
<evidence type="ECO:0000256" key="5">
    <source>
        <dbReference type="ARBA" id="ARBA00023027"/>
    </source>
</evidence>
<evidence type="ECO:0000256" key="3">
    <source>
        <dbReference type="ARBA" id="ARBA00022827"/>
    </source>
</evidence>
<dbReference type="InterPro" id="IPR054585">
    <property type="entry name" value="NDH2-like_C"/>
</dbReference>
<dbReference type="OrthoDB" id="9992747at2759"/>
<dbReference type="SUPFAM" id="SSF51905">
    <property type="entry name" value="FAD/NAD(P)-binding domain"/>
    <property type="match status" value="2"/>
</dbReference>
<evidence type="ECO:0000313" key="10">
    <source>
        <dbReference type="Proteomes" id="UP000756132"/>
    </source>
</evidence>
<dbReference type="InterPro" id="IPR023753">
    <property type="entry name" value="FAD/NAD-binding_dom"/>
</dbReference>
<dbReference type="Gene3D" id="3.50.50.100">
    <property type="match status" value="1"/>
</dbReference>
<dbReference type="PANTHER" id="PTHR43706:SF17">
    <property type="entry name" value="NADH DEHYDROGENASE (EUROFUNG)"/>
    <property type="match status" value="1"/>
</dbReference>
<dbReference type="PANTHER" id="PTHR43706">
    <property type="entry name" value="NADH DEHYDROGENASE"/>
    <property type="match status" value="1"/>
</dbReference>
<dbReference type="RefSeq" id="XP_047760400.1">
    <property type="nucleotide sequence ID" value="XM_047904257.1"/>
</dbReference>
<dbReference type="OMA" id="DHCIFLD"/>
<dbReference type="EMBL" id="CP090166">
    <property type="protein sequence ID" value="UJO16034.1"/>
    <property type="molecule type" value="Genomic_DNA"/>
</dbReference>
<dbReference type="GeneID" id="71984987"/>
<keyword evidence="2" id="KW-0285">Flavoprotein</keyword>
<evidence type="ECO:0000256" key="6">
    <source>
        <dbReference type="SAM" id="MobiDB-lite"/>
    </source>
</evidence>
<keyword evidence="5" id="KW-0520">NAD</keyword>
<sequence>MQSVRRRGLGSQTPQWQAATTSTPTRASIAPIQRRSLTSAQRDNHRHGRERVVILGSGWAGFTLSRALDPRKYQIVVVSPRSYFVFTPLLAGTSVGTLEFRTTLEPVRSFKARAYGAEFFQGWADKIDFAKKRLTLEEAVEDPAPAKALTESVNERKTTEQLKEDEQIEIKKGELFGLHYDKLVITVGCYAQTFNTPGAKENAYFLKDVGDARRIRNRLLSCFEVAALPTTTPEMKKNYLNFAVVGGGPTGIEWSAELYDMVHEDMKRLYPELIEYVKITVYDVAPNVLSMFDKSLGDYAMKTFHRNGIDIKTSHHIEELRPGVPTGKKPPEGTKDGDSLYTLKVKEEGEIGTGMVVWSTGLMMNPFVEHELADRVKLHERNHGLVTDGHLQIQDKEGKPVPDVYALGDCAVLEGTAYPATAQVASQKANWLAKQLNKGTIQQNGFKYKDLGVMAYIGNQKAIMQSGGSGINGRIAWLIWRGAYLTKTVSWRNKILIPIYWTINWLFGRDISRF</sequence>
<name>A0A9Q8P7F0_PASFU</name>
<dbReference type="PRINTS" id="PR00368">
    <property type="entry name" value="FADPNR"/>
</dbReference>
<feature type="domain" description="External alternative NADH-ubiquinone oxidoreductase-like C-terminal" evidence="8">
    <location>
        <begin position="452"/>
        <end position="510"/>
    </location>
</feature>
<dbReference type="AlphaFoldDB" id="A0A9Q8P7F0"/>
<keyword evidence="3" id="KW-0274">FAD</keyword>
<feature type="compositionally biased region" description="Polar residues" evidence="6">
    <location>
        <begin position="10"/>
        <end position="26"/>
    </location>
</feature>
<proteinExistence type="inferred from homology"/>
<dbReference type="InterPro" id="IPR036188">
    <property type="entry name" value="FAD/NAD-bd_sf"/>
</dbReference>
<organism evidence="9 10">
    <name type="scientific">Passalora fulva</name>
    <name type="common">Tomato leaf mold</name>
    <name type="synonym">Cladosporium fulvum</name>
    <dbReference type="NCBI Taxonomy" id="5499"/>
    <lineage>
        <taxon>Eukaryota</taxon>
        <taxon>Fungi</taxon>
        <taxon>Dikarya</taxon>
        <taxon>Ascomycota</taxon>
        <taxon>Pezizomycotina</taxon>
        <taxon>Dothideomycetes</taxon>
        <taxon>Dothideomycetidae</taxon>
        <taxon>Mycosphaerellales</taxon>
        <taxon>Mycosphaerellaceae</taxon>
        <taxon>Fulvia</taxon>
    </lineage>
</organism>
<comment type="similarity">
    <text evidence="1">Belongs to the NADH dehydrogenase family.</text>
</comment>
<dbReference type="KEGG" id="ffu:CLAFUR5_05109"/>
<dbReference type="InterPro" id="IPR045024">
    <property type="entry name" value="NDH-2"/>
</dbReference>
<dbReference type="GO" id="GO:0003954">
    <property type="term" value="F:NADH dehydrogenase activity"/>
    <property type="evidence" value="ECO:0007669"/>
    <property type="project" value="InterPro"/>
</dbReference>
<accession>A0A9Q8P7F0</accession>
<dbReference type="Pfam" id="PF22366">
    <property type="entry name" value="NDH2_C"/>
    <property type="match status" value="1"/>
</dbReference>